<dbReference type="PANTHER" id="PTHR35046:SF9">
    <property type="entry name" value="RNA-DIRECTED DNA POLYMERASE"/>
    <property type="match status" value="1"/>
</dbReference>
<organism evidence="2 3">
    <name type="scientific">Mucuna pruriens</name>
    <name type="common">Velvet bean</name>
    <name type="synonym">Dolichos pruriens</name>
    <dbReference type="NCBI Taxonomy" id="157652"/>
    <lineage>
        <taxon>Eukaryota</taxon>
        <taxon>Viridiplantae</taxon>
        <taxon>Streptophyta</taxon>
        <taxon>Embryophyta</taxon>
        <taxon>Tracheophyta</taxon>
        <taxon>Spermatophyta</taxon>
        <taxon>Magnoliopsida</taxon>
        <taxon>eudicotyledons</taxon>
        <taxon>Gunneridae</taxon>
        <taxon>Pentapetalae</taxon>
        <taxon>rosids</taxon>
        <taxon>fabids</taxon>
        <taxon>Fabales</taxon>
        <taxon>Fabaceae</taxon>
        <taxon>Papilionoideae</taxon>
        <taxon>50 kb inversion clade</taxon>
        <taxon>NPAAA clade</taxon>
        <taxon>indigoferoid/millettioid clade</taxon>
        <taxon>Phaseoleae</taxon>
        <taxon>Mucuna</taxon>
    </lineage>
</organism>
<reference evidence="2" key="1">
    <citation type="submission" date="2018-05" db="EMBL/GenBank/DDBJ databases">
        <title>Draft genome of Mucuna pruriens seed.</title>
        <authorList>
            <person name="Nnadi N.E."/>
            <person name="Vos R."/>
            <person name="Hasami M.H."/>
            <person name="Devisetty U.K."/>
            <person name="Aguiy J.C."/>
        </authorList>
    </citation>
    <scope>NUCLEOTIDE SEQUENCE [LARGE SCALE GENOMIC DNA]</scope>
    <source>
        <strain evidence="2">JCA_2017</strain>
    </source>
</reference>
<dbReference type="PANTHER" id="PTHR35046">
    <property type="entry name" value="ZINC KNUCKLE (CCHC-TYPE) FAMILY PROTEIN"/>
    <property type="match status" value="1"/>
</dbReference>
<accession>A0A371H0J2</accession>
<evidence type="ECO:0000313" key="2">
    <source>
        <dbReference type="EMBL" id="RDX96289.1"/>
    </source>
</evidence>
<feature type="region of interest" description="Disordered" evidence="1">
    <location>
        <begin position="53"/>
        <end position="95"/>
    </location>
</feature>
<feature type="non-terminal residue" evidence="2">
    <location>
        <position position="1"/>
    </location>
</feature>
<comment type="caution">
    <text evidence="2">The sequence shown here is derived from an EMBL/GenBank/DDBJ whole genome shotgun (WGS) entry which is preliminary data.</text>
</comment>
<feature type="compositionally biased region" description="Basic and acidic residues" evidence="1">
    <location>
        <begin position="71"/>
        <end position="83"/>
    </location>
</feature>
<dbReference type="OrthoDB" id="1731207at2759"/>
<sequence length="155" mass="17953">MEITIIKVEVVKSQDTKMARFLHGLNRTIQDIVELHHYTSLATLVHQPTKVELQLKRHGKKSYPSSSSSWKGREKREEKPKKEKSPKKKIMHTPTCPRVVQHSRAQPQHLVHKYRRHAAQSCSIQHAHVPCTDKDNMVMLHFIVLCKPTKEAPFA</sequence>
<evidence type="ECO:0000313" key="3">
    <source>
        <dbReference type="Proteomes" id="UP000257109"/>
    </source>
</evidence>
<evidence type="ECO:0000256" key="1">
    <source>
        <dbReference type="SAM" id="MobiDB-lite"/>
    </source>
</evidence>
<proteinExistence type="predicted"/>
<dbReference type="AlphaFoldDB" id="A0A371H0J2"/>
<gene>
    <name evidence="2" type="ORF">CR513_21074</name>
</gene>
<dbReference type="EMBL" id="QJKJ01003922">
    <property type="protein sequence ID" value="RDX96289.1"/>
    <property type="molecule type" value="Genomic_DNA"/>
</dbReference>
<dbReference type="Proteomes" id="UP000257109">
    <property type="component" value="Unassembled WGS sequence"/>
</dbReference>
<protein>
    <submittedName>
        <fullName evidence="2">Uncharacterized protein</fullName>
    </submittedName>
</protein>
<keyword evidence="3" id="KW-1185">Reference proteome</keyword>
<name>A0A371H0J2_MUCPR</name>